<evidence type="ECO:0000313" key="4">
    <source>
        <dbReference type="EMBL" id="MCC2230000.1"/>
    </source>
</evidence>
<protein>
    <recommendedName>
        <fullName evidence="2">Biotin transporter</fullName>
    </recommendedName>
</protein>
<keyword evidence="3" id="KW-1133">Transmembrane helix</keyword>
<proteinExistence type="inferred from homology"/>
<evidence type="ECO:0000256" key="2">
    <source>
        <dbReference type="PIRNR" id="PIRNR016661"/>
    </source>
</evidence>
<keyword evidence="5" id="KW-1185">Reference proteome</keyword>
<reference evidence="4" key="1">
    <citation type="submission" date="2021-10" db="EMBL/GenBank/DDBJ databases">
        <title>Anaerobic single-cell dispensing facilitates the cultivation of human gut bacteria.</title>
        <authorList>
            <person name="Afrizal A."/>
        </authorList>
    </citation>
    <scope>NUCLEOTIDE SEQUENCE</scope>
    <source>
        <strain evidence="4">CLA-AA-H215</strain>
    </source>
</reference>
<feature type="transmembrane region" description="Helical" evidence="3">
    <location>
        <begin position="7"/>
        <end position="28"/>
    </location>
</feature>
<dbReference type="EMBL" id="JAJEQR010000007">
    <property type="protein sequence ID" value="MCC2230000.1"/>
    <property type="molecule type" value="Genomic_DNA"/>
</dbReference>
<dbReference type="InterPro" id="IPR003784">
    <property type="entry name" value="BioY"/>
</dbReference>
<evidence type="ECO:0000313" key="5">
    <source>
        <dbReference type="Proteomes" id="UP001198182"/>
    </source>
</evidence>
<dbReference type="Pfam" id="PF02632">
    <property type="entry name" value="BioY"/>
    <property type="match status" value="1"/>
</dbReference>
<gene>
    <name evidence="4" type="ORF">LKD81_03145</name>
</gene>
<keyword evidence="3" id="KW-0812">Transmembrane</keyword>
<organism evidence="4 5">
    <name type="scientific">Hominifimenecus microfluidus</name>
    <dbReference type="NCBI Taxonomy" id="2885348"/>
    <lineage>
        <taxon>Bacteria</taxon>
        <taxon>Bacillati</taxon>
        <taxon>Bacillota</taxon>
        <taxon>Clostridia</taxon>
        <taxon>Lachnospirales</taxon>
        <taxon>Lachnospiraceae</taxon>
        <taxon>Hominifimenecus</taxon>
    </lineage>
</organism>
<comment type="subcellular location">
    <subcellularLocation>
        <location evidence="2">Cell membrane</location>
        <topology evidence="2">Multi-pass membrane protein</topology>
    </subcellularLocation>
</comment>
<dbReference type="Proteomes" id="UP001198182">
    <property type="component" value="Unassembled WGS sequence"/>
</dbReference>
<evidence type="ECO:0000256" key="3">
    <source>
        <dbReference type="SAM" id="Phobius"/>
    </source>
</evidence>
<evidence type="ECO:0000256" key="1">
    <source>
        <dbReference type="ARBA" id="ARBA00010692"/>
    </source>
</evidence>
<dbReference type="PANTHER" id="PTHR34295:SF1">
    <property type="entry name" value="BIOTIN TRANSPORTER BIOY"/>
    <property type="match status" value="1"/>
</dbReference>
<keyword evidence="2" id="KW-1003">Cell membrane</keyword>
<dbReference type="PIRSF" id="PIRSF016661">
    <property type="entry name" value="BioY"/>
    <property type="match status" value="1"/>
</dbReference>
<dbReference type="RefSeq" id="WP_308452735.1">
    <property type="nucleotide sequence ID" value="NZ_JAJEQR010000007.1"/>
</dbReference>
<comment type="caution">
    <text evidence="4">The sequence shown here is derived from an EMBL/GenBank/DDBJ whole genome shotgun (WGS) entry which is preliminary data.</text>
</comment>
<feature type="transmembrane region" description="Helical" evidence="3">
    <location>
        <begin position="88"/>
        <end position="106"/>
    </location>
</feature>
<dbReference type="AlphaFoldDB" id="A0AAE3E9R0"/>
<name>A0AAE3E9R0_9FIRM</name>
<feature type="transmembrane region" description="Helical" evidence="3">
    <location>
        <begin position="34"/>
        <end position="53"/>
    </location>
</feature>
<keyword evidence="2" id="KW-0813">Transport</keyword>
<accession>A0AAE3E9R0</accession>
<keyword evidence="2 3" id="KW-0472">Membrane</keyword>
<dbReference type="GO" id="GO:0015225">
    <property type="term" value="F:biotin transmembrane transporter activity"/>
    <property type="evidence" value="ECO:0007669"/>
    <property type="project" value="UniProtKB-UniRule"/>
</dbReference>
<dbReference type="Gene3D" id="1.10.1760.20">
    <property type="match status" value="1"/>
</dbReference>
<dbReference type="PANTHER" id="PTHR34295">
    <property type="entry name" value="BIOTIN TRANSPORTER BIOY"/>
    <property type="match status" value="1"/>
</dbReference>
<comment type="similarity">
    <text evidence="1 2">Belongs to the BioY family.</text>
</comment>
<sequence>MKKGISLYHMVIVALMAALTCVLGPLAIPLPFSPVPISLTQIPIFLAVYLLGWKYGTLSYVIYYLLGLVGLPVFSGGAGGMAKAAGPTGGYLLGFILMAIVAGLFIEKSKGKKGYCVIGMVLGDACAYLFGTPWLCYQMNLTLPQGFAAGVFPYLPGDAVKIIACAIIGPVLKKALDHVMMEHGQI</sequence>
<feature type="transmembrane region" description="Helical" evidence="3">
    <location>
        <begin position="113"/>
        <end position="131"/>
    </location>
</feature>
<dbReference type="GO" id="GO:0005886">
    <property type="term" value="C:plasma membrane"/>
    <property type="evidence" value="ECO:0007669"/>
    <property type="project" value="UniProtKB-SubCell"/>
</dbReference>
<feature type="transmembrane region" description="Helical" evidence="3">
    <location>
        <begin position="60"/>
        <end position="82"/>
    </location>
</feature>
<feature type="transmembrane region" description="Helical" evidence="3">
    <location>
        <begin position="151"/>
        <end position="172"/>
    </location>
</feature>